<keyword evidence="2" id="KW-1185">Reference proteome</keyword>
<evidence type="ECO:0000313" key="2">
    <source>
        <dbReference type="Proteomes" id="UP001218218"/>
    </source>
</evidence>
<proteinExistence type="predicted"/>
<organism evidence="1 2">
    <name type="scientific">Mycena albidolilacea</name>
    <dbReference type="NCBI Taxonomy" id="1033008"/>
    <lineage>
        <taxon>Eukaryota</taxon>
        <taxon>Fungi</taxon>
        <taxon>Dikarya</taxon>
        <taxon>Basidiomycota</taxon>
        <taxon>Agaricomycotina</taxon>
        <taxon>Agaricomycetes</taxon>
        <taxon>Agaricomycetidae</taxon>
        <taxon>Agaricales</taxon>
        <taxon>Marasmiineae</taxon>
        <taxon>Mycenaceae</taxon>
        <taxon>Mycena</taxon>
    </lineage>
</organism>
<dbReference type="Proteomes" id="UP001218218">
    <property type="component" value="Unassembled WGS sequence"/>
</dbReference>
<accession>A0AAD7A3Y2</accession>
<dbReference type="EMBL" id="JARIHO010000016">
    <property type="protein sequence ID" value="KAJ7348929.1"/>
    <property type="molecule type" value="Genomic_DNA"/>
</dbReference>
<evidence type="ECO:0000313" key="1">
    <source>
        <dbReference type="EMBL" id="KAJ7348929.1"/>
    </source>
</evidence>
<name>A0AAD7A3Y2_9AGAR</name>
<protein>
    <submittedName>
        <fullName evidence="1">Uncharacterized protein</fullName>
    </submittedName>
</protein>
<reference evidence="1" key="1">
    <citation type="submission" date="2023-03" db="EMBL/GenBank/DDBJ databases">
        <title>Massive genome expansion in bonnet fungi (Mycena s.s.) driven by repeated elements and novel gene families across ecological guilds.</title>
        <authorList>
            <consortium name="Lawrence Berkeley National Laboratory"/>
            <person name="Harder C.B."/>
            <person name="Miyauchi S."/>
            <person name="Viragh M."/>
            <person name="Kuo A."/>
            <person name="Thoen E."/>
            <person name="Andreopoulos B."/>
            <person name="Lu D."/>
            <person name="Skrede I."/>
            <person name="Drula E."/>
            <person name="Henrissat B."/>
            <person name="Morin E."/>
            <person name="Kohler A."/>
            <person name="Barry K."/>
            <person name="LaButti K."/>
            <person name="Morin E."/>
            <person name="Salamov A."/>
            <person name="Lipzen A."/>
            <person name="Mereny Z."/>
            <person name="Hegedus B."/>
            <person name="Baldrian P."/>
            <person name="Stursova M."/>
            <person name="Weitz H."/>
            <person name="Taylor A."/>
            <person name="Grigoriev I.V."/>
            <person name="Nagy L.G."/>
            <person name="Martin F."/>
            <person name="Kauserud H."/>
        </authorList>
    </citation>
    <scope>NUCLEOTIDE SEQUENCE</scope>
    <source>
        <strain evidence="1">CBHHK002</strain>
    </source>
</reference>
<sequence>MQPEIIAKHRISWEHILCGHTRAPGVESTTSISSSRTTTTFFLLREVVQVPLPAGTMRFGTQVSQLAADGKTVHFMGGGQSSVYGAAGHRDAGFHTCIVYTHGGDQFVLRNASVPLTISRAGGLRAPWMCSSGTSPPARFFLRTGLMTCIYFADASSSRSQEGATGGLVIFEDWPNYWDASDAEIHYLEKPAHLDLRRCRSSRKARCISVPGVLLYETKLEGIKFDVVMCSLAYPVVPPQRWPEQMAVEGHVTLEPRDLGDGKLLANIVREHEHYFEEKFWQRSSMPAIVVGVRKTLHRLAL</sequence>
<comment type="caution">
    <text evidence="1">The sequence shown here is derived from an EMBL/GenBank/DDBJ whole genome shotgun (WGS) entry which is preliminary data.</text>
</comment>
<dbReference type="AlphaFoldDB" id="A0AAD7A3Y2"/>
<gene>
    <name evidence="1" type="ORF">DFH08DRAFT_959131</name>
</gene>